<keyword evidence="2" id="KW-0808">Transferase</keyword>
<protein>
    <submittedName>
        <fullName evidence="2">Reverse transcriptase domain-containing protein</fullName>
    </submittedName>
</protein>
<dbReference type="PANTHER" id="PTHR24559">
    <property type="entry name" value="TRANSPOSON TY3-I GAG-POL POLYPROTEIN"/>
    <property type="match status" value="1"/>
</dbReference>
<sequence length="321" mass="36657">MENIVVISYQEIRIEDLDSLLLNGVMLIIRHEVGNGLLSRPRAKMDCYKEKVYIPLSNGVDFGIRNFPSVFPEDLPGLPLFRKVEFRIDLVPEAMPIAKSPYRLDTTDLQSGYHQLRVREEDIPKTAFRTRYRYFEFTVMPFVLTNAPTVFMDLMNRDMLCDALILALLEGTDDFVVYCDASNQGFGCVLMQRNKVIPYASRQLKIHEKNYTTHDLELAAMANVVADALSRKEWMKLRQARALSMTIHYSIKAKILEAQSEASKDVNTPAEMLRDLRMKKDIALHVSKCLTGSKVKAEHQKPSGLLQQPLFPSENRIISGV</sequence>
<reference evidence="2" key="1">
    <citation type="journal article" date="2022" name="Int. J. Mol. Sci.">
        <title>Draft Genome of Tanacetum Coccineum: Genomic Comparison of Closely Related Tanacetum-Family Plants.</title>
        <authorList>
            <person name="Yamashiro T."/>
            <person name="Shiraishi A."/>
            <person name="Nakayama K."/>
            <person name="Satake H."/>
        </authorList>
    </citation>
    <scope>NUCLEOTIDE SEQUENCE</scope>
</reference>
<dbReference type="InterPro" id="IPR043128">
    <property type="entry name" value="Rev_trsase/Diguanyl_cyclase"/>
</dbReference>
<evidence type="ECO:0000313" key="2">
    <source>
        <dbReference type="EMBL" id="GJT06322.1"/>
    </source>
</evidence>
<dbReference type="GO" id="GO:0003964">
    <property type="term" value="F:RNA-directed DNA polymerase activity"/>
    <property type="evidence" value="ECO:0007669"/>
    <property type="project" value="UniProtKB-KW"/>
</dbReference>
<dbReference type="Gene3D" id="3.30.70.270">
    <property type="match status" value="1"/>
</dbReference>
<proteinExistence type="predicted"/>
<keyword evidence="3" id="KW-1185">Reference proteome</keyword>
<dbReference type="Proteomes" id="UP001151760">
    <property type="component" value="Unassembled WGS sequence"/>
</dbReference>
<dbReference type="InterPro" id="IPR043502">
    <property type="entry name" value="DNA/RNA_pol_sf"/>
</dbReference>
<keyword evidence="2" id="KW-0695">RNA-directed DNA polymerase</keyword>
<comment type="caution">
    <text evidence="2">The sequence shown here is derived from an EMBL/GenBank/DDBJ whole genome shotgun (WGS) entry which is preliminary data.</text>
</comment>
<dbReference type="Gene3D" id="3.10.10.10">
    <property type="entry name" value="HIV Type 1 Reverse Transcriptase, subunit A, domain 1"/>
    <property type="match status" value="1"/>
</dbReference>
<dbReference type="PANTHER" id="PTHR24559:SF444">
    <property type="entry name" value="REVERSE TRANSCRIPTASE DOMAIN-CONTAINING PROTEIN"/>
    <property type="match status" value="1"/>
</dbReference>
<name>A0ABQ5AX91_9ASTR</name>
<dbReference type="EMBL" id="BQNB010012659">
    <property type="protein sequence ID" value="GJT06322.1"/>
    <property type="molecule type" value="Genomic_DNA"/>
</dbReference>
<dbReference type="Pfam" id="PF17919">
    <property type="entry name" value="RT_RNaseH_2"/>
    <property type="match status" value="1"/>
</dbReference>
<reference evidence="2" key="2">
    <citation type="submission" date="2022-01" db="EMBL/GenBank/DDBJ databases">
        <authorList>
            <person name="Yamashiro T."/>
            <person name="Shiraishi A."/>
            <person name="Satake H."/>
            <person name="Nakayama K."/>
        </authorList>
    </citation>
    <scope>NUCLEOTIDE SEQUENCE</scope>
</reference>
<dbReference type="InterPro" id="IPR053134">
    <property type="entry name" value="RNA-dir_DNA_polymerase"/>
</dbReference>
<dbReference type="InterPro" id="IPR041577">
    <property type="entry name" value="RT_RNaseH_2"/>
</dbReference>
<gene>
    <name evidence="2" type="ORF">Tco_0840784</name>
</gene>
<evidence type="ECO:0000259" key="1">
    <source>
        <dbReference type="Pfam" id="PF17919"/>
    </source>
</evidence>
<keyword evidence="2" id="KW-0548">Nucleotidyltransferase</keyword>
<accession>A0ABQ5AX91</accession>
<evidence type="ECO:0000313" key="3">
    <source>
        <dbReference type="Proteomes" id="UP001151760"/>
    </source>
</evidence>
<feature type="domain" description="Reverse transcriptase/retrotransposon-derived protein RNase H-like" evidence="1">
    <location>
        <begin position="158"/>
        <end position="225"/>
    </location>
</feature>
<organism evidence="2 3">
    <name type="scientific">Tanacetum coccineum</name>
    <dbReference type="NCBI Taxonomy" id="301880"/>
    <lineage>
        <taxon>Eukaryota</taxon>
        <taxon>Viridiplantae</taxon>
        <taxon>Streptophyta</taxon>
        <taxon>Embryophyta</taxon>
        <taxon>Tracheophyta</taxon>
        <taxon>Spermatophyta</taxon>
        <taxon>Magnoliopsida</taxon>
        <taxon>eudicotyledons</taxon>
        <taxon>Gunneridae</taxon>
        <taxon>Pentapetalae</taxon>
        <taxon>asterids</taxon>
        <taxon>campanulids</taxon>
        <taxon>Asterales</taxon>
        <taxon>Asteraceae</taxon>
        <taxon>Asteroideae</taxon>
        <taxon>Anthemideae</taxon>
        <taxon>Anthemidinae</taxon>
        <taxon>Tanacetum</taxon>
    </lineage>
</organism>
<dbReference type="SUPFAM" id="SSF56672">
    <property type="entry name" value="DNA/RNA polymerases"/>
    <property type="match status" value="1"/>
</dbReference>